<sequence length="280" mass="32327">MFIGSTDKERLDNFLIIEENDSASEVFKFMEEKNVNNLIVDANLCNISILDNVDFYQIFEKAKIVHLANIDLKKSSYLYQFKNANRFEIKNCKFSGKEPINFHEFSNLEEIFTIYSKRFENLFNHPKLKTLFIEGFNSLDFNFPLNNVLESLSLEKSAECKWSTLSNFKKLKALYLVSISSITDISWLSNLSYLEDIELTYCKKIENCIEGISNISSLKSVWLAYMGNFDSLKPLTKLTKLKELTIESGGKLVDKDISFLKNIQGLEYSIEMSNCVTSNE</sequence>
<dbReference type="Proteomes" id="UP000013270">
    <property type="component" value="Unassembled WGS sequence"/>
</dbReference>
<evidence type="ECO:0000313" key="1">
    <source>
        <dbReference type="EMBL" id="ENV21535.1"/>
    </source>
</evidence>
<dbReference type="PATRIC" id="fig|1217651.3.peg.2314"/>
<name>N8YQM3_ACIBZ</name>
<dbReference type="SUPFAM" id="SSF52047">
    <property type="entry name" value="RNI-like"/>
    <property type="match status" value="1"/>
</dbReference>
<gene>
    <name evidence="1" type="ORF">F963_02351</name>
</gene>
<comment type="caution">
    <text evidence="1">The sequence shown here is derived from an EMBL/GenBank/DDBJ whole genome shotgun (WGS) entry which is preliminary data.</text>
</comment>
<protein>
    <submittedName>
        <fullName evidence="1">Uncharacterized protein</fullName>
    </submittedName>
</protein>
<organism evidence="1 2">
    <name type="scientific">Acinetobacter bereziniae NIPH 3</name>
    <dbReference type="NCBI Taxonomy" id="1217651"/>
    <lineage>
        <taxon>Bacteria</taxon>
        <taxon>Pseudomonadati</taxon>
        <taxon>Pseudomonadota</taxon>
        <taxon>Gammaproteobacteria</taxon>
        <taxon>Moraxellales</taxon>
        <taxon>Moraxellaceae</taxon>
        <taxon>Acinetobacter</taxon>
    </lineage>
</organism>
<dbReference type="EMBL" id="APPK01000038">
    <property type="protein sequence ID" value="ENV21535.1"/>
    <property type="molecule type" value="Genomic_DNA"/>
</dbReference>
<dbReference type="HOGENOM" id="CLU_992577_0_0_6"/>
<accession>N8YQM3</accession>
<dbReference type="InterPro" id="IPR032675">
    <property type="entry name" value="LRR_dom_sf"/>
</dbReference>
<proteinExistence type="predicted"/>
<evidence type="ECO:0000313" key="2">
    <source>
        <dbReference type="Proteomes" id="UP000013270"/>
    </source>
</evidence>
<dbReference type="AlphaFoldDB" id="N8YQM3"/>
<dbReference type="RefSeq" id="WP_004830873.1">
    <property type="nucleotide sequence ID" value="NZ_KB849468.1"/>
</dbReference>
<dbReference type="Gene3D" id="3.80.10.10">
    <property type="entry name" value="Ribonuclease Inhibitor"/>
    <property type="match status" value="1"/>
</dbReference>
<reference evidence="1 2" key="1">
    <citation type="submission" date="2013-02" db="EMBL/GenBank/DDBJ databases">
        <title>The Genome Sequence of Acinetobacter bereziniae NIPH 3.</title>
        <authorList>
            <consortium name="The Broad Institute Genome Sequencing Platform"/>
            <consortium name="The Broad Institute Genome Sequencing Center for Infectious Disease"/>
            <person name="Cerqueira G."/>
            <person name="Feldgarden M."/>
            <person name="Courvalin P."/>
            <person name="Perichon B."/>
            <person name="Grillot-Courvalin C."/>
            <person name="Clermont D."/>
            <person name="Rocha E."/>
            <person name="Yoon E.-J."/>
            <person name="Nemec A."/>
            <person name="Walker B."/>
            <person name="Young S.K."/>
            <person name="Zeng Q."/>
            <person name="Gargeya S."/>
            <person name="Fitzgerald M."/>
            <person name="Haas B."/>
            <person name="Abouelleil A."/>
            <person name="Alvarado L."/>
            <person name="Arachchi H.M."/>
            <person name="Berlin A.M."/>
            <person name="Chapman S.B."/>
            <person name="Dewar J."/>
            <person name="Goldberg J."/>
            <person name="Griggs A."/>
            <person name="Gujja S."/>
            <person name="Hansen M."/>
            <person name="Howarth C."/>
            <person name="Imamovic A."/>
            <person name="Larimer J."/>
            <person name="McCowan C."/>
            <person name="Murphy C."/>
            <person name="Neiman D."/>
            <person name="Pearson M."/>
            <person name="Priest M."/>
            <person name="Roberts A."/>
            <person name="Saif S."/>
            <person name="Shea T."/>
            <person name="Sisk P."/>
            <person name="Sykes S."/>
            <person name="Wortman J."/>
            <person name="Nusbaum C."/>
            <person name="Birren B."/>
        </authorList>
    </citation>
    <scope>NUCLEOTIDE SEQUENCE [LARGE SCALE GENOMIC DNA]</scope>
    <source>
        <strain evidence="1 2">NIPH 3</strain>
    </source>
</reference>